<protein>
    <recommendedName>
        <fullName evidence="4">Type 4 fimbrial biogenesis protein PilX N-terminal domain-containing protein</fullName>
    </recommendedName>
</protein>
<dbReference type="RefSeq" id="WP_221004855.1">
    <property type="nucleotide sequence ID" value="NZ_CP081150.1"/>
</dbReference>
<proteinExistence type="predicted"/>
<keyword evidence="3" id="KW-1185">Reference proteome</keyword>
<evidence type="ECO:0000256" key="1">
    <source>
        <dbReference type="SAM" id="Phobius"/>
    </source>
</evidence>
<feature type="transmembrane region" description="Helical" evidence="1">
    <location>
        <begin position="43"/>
        <end position="62"/>
    </location>
</feature>
<sequence length="468" mass="49900">MMPKPFLNFHNKSPYTMPLPLAVQSKFAMINLQNTPLKQQRGIATLLITVMMLIVLGIMALYTNRSIFIEQKTTTNTYKHALALESAQSGLEHFIGEISAADKTVGTETNYKKYFDPPAGTATEWTLKAGYDNKEKINNKGYLNAATGATTHDFLQTGLKLAKSFTLPLAKDAAGADISGQAQTYQVFLYSIAPASASDKTRFVLISQGCSDECAYAQAFVVTEFTIGESKVCPLDINGKLQTIDGPSINAYTQGHSEYNCGLSLGSTPINTGTGNTNDIKGCITDCNTSPYTPPYSVQTDPNIDNHFKKYFKEDFGTVKNKASTCKLVGNKTQADLDATALSAACGTSKTILITGDLSIAPGSFSIPYNTTLYPKGITLIVEKNLYIPEAGSTVGASVSFDGFLYVRGDSIGGTNVAGSLNINGGAAFAGDVTGKLAFAVYADPTKAKVPGLGGLTANFRSGSWRDF</sequence>
<evidence type="ECO:0000313" key="3">
    <source>
        <dbReference type="Proteomes" id="UP000825679"/>
    </source>
</evidence>
<organism evidence="2 3">
    <name type="scientific">Deefgea tanakiae</name>
    <dbReference type="NCBI Taxonomy" id="2865840"/>
    <lineage>
        <taxon>Bacteria</taxon>
        <taxon>Pseudomonadati</taxon>
        <taxon>Pseudomonadota</taxon>
        <taxon>Betaproteobacteria</taxon>
        <taxon>Neisseriales</taxon>
        <taxon>Chitinibacteraceae</taxon>
        <taxon>Deefgea</taxon>
    </lineage>
</organism>
<evidence type="ECO:0008006" key="4">
    <source>
        <dbReference type="Google" id="ProtNLM"/>
    </source>
</evidence>
<reference evidence="2 3" key="1">
    <citation type="submission" date="2021-08" db="EMBL/GenBank/DDBJ databases">
        <title>complete genome sequencing of Deefgea sp. D25.</title>
        <authorList>
            <person name="Bae J.-W."/>
            <person name="Gim D.-H."/>
        </authorList>
    </citation>
    <scope>NUCLEOTIDE SEQUENCE [LARGE SCALE GENOMIC DNA]</scope>
    <source>
        <strain evidence="2 3">D25</strain>
    </source>
</reference>
<dbReference type="Proteomes" id="UP000825679">
    <property type="component" value="Chromosome"/>
</dbReference>
<keyword evidence="1" id="KW-0812">Transmembrane</keyword>
<dbReference type="EMBL" id="CP081150">
    <property type="protein sequence ID" value="QZA76449.1"/>
    <property type="molecule type" value="Genomic_DNA"/>
</dbReference>
<accession>A0ABX8Z1K7</accession>
<evidence type="ECO:0000313" key="2">
    <source>
        <dbReference type="EMBL" id="QZA76449.1"/>
    </source>
</evidence>
<keyword evidence="1" id="KW-1133">Transmembrane helix</keyword>
<name>A0ABX8Z1K7_9NEIS</name>
<gene>
    <name evidence="2" type="ORF">K4H28_08810</name>
</gene>
<keyword evidence="1" id="KW-0472">Membrane</keyword>